<dbReference type="EMBL" id="CM040454">
    <property type="protein sequence ID" value="MCI4374545.1"/>
    <property type="molecule type" value="Genomic_DNA"/>
</dbReference>
<comment type="caution">
    <text evidence="1">The sequence shown here is derived from an EMBL/GenBank/DDBJ whole genome shotgun (WGS) entry which is preliminary data.</text>
</comment>
<evidence type="ECO:0000313" key="1">
    <source>
        <dbReference type="EMBL" id="MCI4374545.1"/>
    </source>
</evidence>
<protein>
    <submittedName>
        <fullName evidence="1">Uncharacterized protein</fullName>
    </submittedName>
</protein>
<sequence>MDSSVTTDAHGVRVITQIIPLLSPEPAQCPSEKKDNKTNVPEAPYMTRMFLKGEPVALGTVQILIGIVMIALGTVTWFTQTLYGEIPLGLGLSFIFSGSVTLGAHKGTCPPLIKSTIGLNIISALLAMSGICYFCFALAIKPNLSTCGTEQSESGYYGYYNCRFEAESLQNLISGIKGILLVLSVLEVCVCTTTIVFSCKASVQASGTKMAVVLKGKCSSQEALLNRDMASPPTYEP</sequence>
<keyword evidence="2" id="KW-1185">Reference proteome</keyword>
<proteinExistence type="predicted"/>
<name>A0ACC5W7A3_PANGG</name>
<gene>
    <name evidence="1" type="ORF">PGIGA_G00007440</name>
</gene>
<accession>A0ACC5W7A3</accession>
<organism evidence="1 2">
    <name type="scientific">Pangasianodon gigas</name>
    <name type="common">Mekong giant catfish</name>
    <name type="synonym">Pangasius gigas</name>
    <dbReference type="NCBI Taxonomy" id="30993"/>
    <lineage>
        <taxon>Eukaryota</taxon>
        <taxon>Metazoa</taxon>
        <taxon>Chordata</taxon>
        <taxon>Craniata</taxon>
        <taxon>Vertebrata</taxon>
        <taxon>Euteleostomi</taxon>
        <taxon>Actinopterygii</taxon>
        <taxon>Neopterygii</taxon>
        <taxon>Teleostei</taxon>
        <taxon>Ostariophysi</taxon>
        <taxon>Siluriformes</taxon>
        <taxon>Pangasiidae</taxon>
        <taxon>Pangasianodon</taxon>
    </lineage>
</organism>
<reference evidence="1 2" key="1">
    <citation type="journal article" date="2022" name="bioRxiv">
        <title>An ancient truncated duplication of the anti-Mullerian hormone receptor type 2 gene is a potential conserved master sex determinant in the Pangasiidae catfish family.</title>
        <authorList>
            <person name="Wen M."/>
            <person name="Pan Q."/>
            <person name="Jouanno E."/>
            <person name="Montfort J."/>
            <person name="Zahm M."/>
            <person name="Cabau C."/>
            <person name="Klopp C."/>
            <person name="Iampietro C."/>
            <person name="Roques C."/>
            <person name="Bouchez O."/>
            <person name="Castinel A."/>
            <person name="Donnadieu C."/>
            <person name="Parrinello H."/>
            <person name="Poncet C."/>
            <person name="Belmonte E."/>
            <person name="Gautier V."/>
            <person name="Avarre J.-C."/>
            <person name="Dugue R."/>
            <person name="Gustiano R."/>
            <person name="Ha T.T.T."/>
            <person name="Campet M."/>
            <person name="Sriphairoj K."/>
            <person name="Ribolli J."/>
            <person name="de Almeida F.L."/>
            <person name="Desvignes T."/>
            <person name="Postlethwait J.H."/>
            <person name="Bucao C.F."/>
            <person name="Robinson-Rechavi M."/>
            <person name="Bobe J."/>
            <person name="Herpin A."/>
            <person name="Guiguen Y."/>
        </authorList>
    </citation>
    <scope>NUCLEOTIDE SEQUENCE [LARGE SCALE GENOMIC DNA]</scope>
    <source>
        <strain evidence="1">YG-Dec2019</strain>
    </source>
</reference>
<evidence type="ECO:0000313" key="2">
    <source>
        <dbReference type="Proteomes" id="UP000829447"/>
    </source>
</evidence>
<dbReference type="Proteomes" id="UP000829447">
    <property type="component" value="Linkage Group LG1"/>
</dbReference>